<organism evidence="2 3">
    <name type="scientific">Penicillium subrubescens</name>
    <dbReference type="NCBI Taxonomy" id="1316194"/>
    <lineage>
        <taxon>Eukaryota</taxon>
        <taxon>Fungi</taxon>
        <taxon>Dikarya</taxon>
        <taxon>Ascomycota</taxon>
        <taxon>Pezizomycotina</taxon>
        <taxon>Eurotiomycetes</taxon>
        <taxon>Eurotiomycetidae</taxon>
        <taxon>Eurotiales</taxon>
        <taxon>Aspergillaceae</taxon>
        <taxon>Penicillium</taxon>
    </lineage>
</organism>
<name>A0A1Q5URF2_9EURO</name>
<gene>
    <name evidence="2" type="ORF">PENSUB_3445</name>
</gene>
<keyword evidence="3" id="KW-1185">Reference proteome</keyword>
<dbReference type="InterPro" id="IPR016040">
    <property type="entry name" value="NAD(P)-bd_dom"/>
</dbReference>
<sequence length="108" mass="11833">MTTFARKLASHILKRSDVAIPGYCHDPSKVSETIASSPKVTLIKGDAFDHDSMSNFVNSCDVVLCCYLGDDKLMVDGQKALIGVCEECNVPRYVASDWALDYTKLKLG</sequence>
<dbReference type="STRING" id="1316194.A0A1Q5URF2"/>
<comment type="caution">
    <text evidence="2">The sequence shown here is derived from an EMBL/GenBank/DDBJ whole genome shotgun (WGS) entry which is preliminary data.</text>
</comment>
<dbReference type="InterPro" id="IPR036291">
    <property type="entry name" value="NAD(P)-bd_dom_sf"/>
</dbReference>
<proteinExistence type="predicted"/>
<protein>
    <recommendedName>
        <fullName evidence="1">NAD(P)-binding domain-containing protein</fullName>
    </recommendedName>
</protein>
<evidence type="ECO:0000313" key="3">
    <source>
        <dbReference type="Proteomes" id="UP000186955"/>
    </source>
</evidence>
<dbReference type="SUPFAM" id="SSF51735">
    <property type="entry name" value="NAD(P)-binding Rossmann-fold domains"/>
    <property type="match status" value="1"/>
</dbReference>
<dbReference type="Pfam" id="PF13460">
    <property type="entry name" value="NAD_binding_10"/>
    <property type="match status" value="1"/>
</dbReference>
<evidence type="ECO:0000259" key="1">
    <source>
        <dbReference type="Pfam" id="PF13460"/>
    </source>
</evidence>
<dbReference type="Proteomes" id="UP000186955">
    <property type="component" value="Unassembled WGS sequence"/>
</dbReference>
<feature type="domain" description="NAD(P)-binding" evidence="1">
    <location>
        <begin position="5"/>
        <end position="96"/>
    </location>
</feature>
<evidence type="ECO:0000313" key="2">
    <source>
        <dbReference type="EMBL" id="OKP15050.1"/>
    </source>
</evidence>
<reference evidence="2 3" key="1">
    <citation type="submission" date="2016-10" db="EMBL/GenBank/DDBJ databases">
        <title>Genome sequence of the ascomycete fungus Penicillium subrubescens.</title>
        <authorList>
            <person name="De Vries R.P."/>
            <person name="Peng M."/>
            <person name="Dilokpimol A."/>
            <person name="Hilden K."/>
            <person name="Makela M.R."/>
            <person name="Grigoriev I."/>
            <person name="Riley R."/>
            <person name="Granchi Z."/>
        </authorList>
    </citation>
    <scope>NUCLEOTIDE SEQUENCE [LARGE SCALE GENOMIC DNA]</scope>
    <source>
        <strain evidence="2 3">CBS 132785</strain>
    </source>
</reference>
<dbReference type="Gene3D" id="3.40.50.720">
    <property type="entry name" value="NAD(P)-binding Rossmann-like Domain"/>
    <property type="match status" value="1"/>
</dbReference>
<dbReference type="EMBL" id="MNBE01000030">
    <property type="protein sequence ID" value="OKP15050.1"/>
    <property type="molecule type" value="Genomic_DNA"/>
</dbReference>
<accession>A0A1Q5URF2</accession>
<dbReference type="AlphaFoldDB" id="A0A1Q5URF2"/>